<keyword evidence="7 11" id="KW-0496">Mitochondrion</keyword>
<comment type="function">
    <text evidence="1 11">Component of the MICOS complex, a large protein complex of the mitochondrial inner membrane that plays crucial roles in the maintenance of crista junctions, inner membrane architecture, and formation of contact sites to the outer membrane.</text>
</comment>
<evidence type="ECO:0000256" key="7">
    <source>
        <dbReference type="ARBA" id="ARBA00023128"/>
    </source>
</evidence>
<keyword evidence="13" id="KW-1185">Reference proteome</keyword>
<comment type="subunit">
    <text evidence="11">Component of the mitochondrial contact site and cristae organizing system (MICOS) complex.</text>
</comment>
<evidence type="ECO:0000256" key="3">
    <source>
        <dbReference type="ARBA" id="ARBA00009188"/>
    </source>
</evidence>
<dbReference type="Proteomes" id="UP000799750">
    <property type="component" value="Unassembled WGS sequence"/>
</dbReference>
<sequence>MGFTTGFLAGTTLTSLTLYLTLSLHTRNRLTQSALLRQQTSVLSNILDPQPPAPEPTTRIARAGLIETAKDRWNGELEREVRLVYNTDWRKVREGVEDRLAGLIGKLRAKGEEVKEGVKEA</sequence>
<evidence type="ECO:0000313" key="12">
    <source>
        <dbReference type="EMBL" id="KAF2491148.1"/>
    </source>
</evidence>
<keyword evidence="11" id="KW-0999">Mitochondrion inner membrane</keyword>
<evidence type="ECO:0000313" key="13">
    <source>
        <dbReference type="Proteomes" id="UP000799750"/>
    </source>
</evidence>
<accession>A0A6A6QFH3</accession>
<keyword evidence="6" id="KW-1133">Transmembrane helix</keyword>
<keyword evidence="5" id="KW-0812">Transmembrane</keyword>
<evidence type="ECO:0000256" key="8">
    <source>
        <dbReference type="ARBA" id="ARBA00023136"/>
    </source>
</evidence>
<dbReference type="InterPro" id="IPR031463">
    <property type="entry name" value="Mic12"/>
</dbReference>
<evidence type="ECO:0000256" key="5">
    <source>
        <dbReference type="ARBA" id="ARBA00022692"/>
    </source>
</evidence>
<evidence type="ECO:0000256" key="11">
    <source>
        <dbReference type="RuleBase" id="RU363010"/>
    </source>
</evidence>
<keyword evidence="8" id="KW-0472">Membrane</keyword>
<comment type="subcellular location">
    <subcellularLocation>
        <location evidence="2">Membrane</location>
    </subcellularLocation>
    <subcellularLocation>
        <location evidence="11">Mitochondrion inner membrane</location>
        <topology evidence="11">Single-pass membrane protein</topology>
    </subcellularLocation>
</comment>
<organism evidence="12 13">
    <name type="scientific">Lophium mytilinum</name>
    <dbReference type="NCBI Taxonomy" id="390894"/>
    <lineage>
        <taxon>Eukaryota</taxon>
        <taxon>Fungi</taxon>
        <taxon>Dikarya</taxon>
        <taxon>Ascomycota</taxon>
        <taxon>Pezizomycotina</taxon>
        <taxon>Dothideomycetes</taxon>
        <taxon>Pleosporomycetidae</taxon>
        <taxon>Mytilinidiales</taxon>
        <taxon>Mytilinidiaceae</taxon>
        <taxon>Lophium</taxon>
    </lineage>
</organism>
<evidence type="ECO:0000256" key="6">
    <source>
        <dbReference type="ARBA" id="ARBA00022989"/>
    </source>
</evidence>
<dbReference type="GO" id="GO:0044284">
    <property type="term" value="C:mitochondrial crista junction"/>
    <property type="evidence" value="ECO:0007669"/>
    <property type="project" value="InterPro"/>
</dbReference>
<comment type="similarity">
    <text evidence="3 11">Belongs to the MICOS complex subunit Mic12 family.</text>
</comment>
<reference evidence="12" key="1">
    <citation type="journal article" date="2020" name="Stud. Mycol.">
        <title>101 Dothideomycetes genomes: a test case for predicting lifestyles and emergence of pathogens.</title>
        <authorList>
            <person name="Haridas S."/>
            <person name="Albert R."/>
            <person name="Binder M."/>
            <person name="Bloem J."/>
            <person name="Labutti K."/>
            <person name="Salamov A."/>
            <person name="Andreopoulos B."/>
            <person name="Baker S."/>
            <person name="Barry K."/>
            <person name="Bills G."/>
            <person name="Bluhm B."/>
            <person name="Cannon C."/>
            <person name="Castanera R."/>
            <person name="Culley D."/>
            <person name="Daum C."/>
            <person name="Ezra D."/>
            <person name="Gonzalez J."/>
            <person name="Henrissat B."/>
            <person name="Kuo A."/>
            <person name="Liang C."/>
            <person name="Lipzen A."/>
            <person name="Lutzoni F."/>
            <person name="Magnuson J."/>
            <person name="Mondo S."/>
            <person name="Nolan M."/>
            <person name="Ohm R."/>
            <person name="Pangilinan J."/>
            <person name="Park H.-J."/>
            <person name="Ramirez L."/>
            <person name="Alfaro M."/>
            <person name="Sun H."/>
            <person name="Tritt A."/>
            <person name="Yoshinaga Y."/>
            <person name="Zwiers L.-H."/>
            <person name="Turgeon B."/>
            <person name="Goodwin S."/>
            <person name="Spatafora J."/>
            <person name="Crous P."/>
            <person name="Grigoriev I."/>
        </authorList>
    </citation>
    <scope>NUCLEOTIDE SEQUENCE</scope>
    <source>
        <strain evidence="12">CBS 269.34</strain>
    </source>
</reference>
<dbReference type="GO" id="GO:0061617">
    <property type="term" value="C:MICOS complex"/>
    <property type="evidence" value="ECO:0007669"/>
    <property type="project" value="UniProtKB-UniRule"/>
</dbReference>
<dbReference type="AlphaFoldDB" id="A0A6A6QFH3"/>
<evidence type="ECO:0000256" key="4">
    <source>
        <dbReference type="ARBA" id="ARBA00018170"/>
    </source>
</evidence>
<protein>
    <recommendedName>
        <fullName evidence="4 11">MICOS complex subunit MIC12</fullName>
    </recommendedName>
    <alternativeName>
        <fullName evidence="10 11">Altered inheritance of mitochondria protein 5, mitochondrial</fullName>
    </alternativeName>
    <alternativeName>
        <fullName evidence="9 11">Found in mitochondrial proteome protein 51</fullName>
    </alternativeName>
</protein>
<dbReference type="Pfam" id="PF17050">
    <property type="entry name" value="AIM5"/>
    <property type="match status" value="1"/>
</dbReference>
<dbReference type="OrthoDB" id="4037694at2759"/>
<gene>
    <name evidence="12" type="ORF">BU16DRAFT_493955</name>
</gene>
<evidence type="ECO:0000256" key="9">
    <source>
        <dbReference type="ARBA" id="ARBA00032159"/>
    </source>
</evidence>
<name>A0A6A6QFH3_9PEZI</name>
<proteinExistence type="inferred from homology"/>
<evidence type="ECO:0000256" key="2">
    <source>
        <dbReference type="ARBA" id="ARBA00004370"/>
    </source>
</evidence>
<evidence type="ECO:0000256" key="1">
    <source>
        <dbReference type="ARBA" id="ARBA00002689"/>
    </source>
</evidence>
<evidence type="ECO:0000256" key="10">
    <source>
        <dbReference type="ARBA" id="ARBA00032985"/>
    </source>
</evidence>
<dbReference type="EMBL" id="MU004196">
    <property type="protein sequence ID" value="KAF2491148.1"/>
    <property type="molecule type" value="Genomic_DNA"/>
</dbReference>
<dbReference type="GO" id="GO:0042407">
    <property type="term" value="P:cristae formation"/>
    <property type="evidence" value="ECO:0007669"/>
    <property type="project" value="InterPro"/>
</dbReference>